<evidence type="ECO:0000313" key="1">
    <source>
        <dbReference type="EMBL" id="BBE41814.1"/>
    </source>
</evidence>
<dbReference type="SUPFAM" id="SSF64182">
    <property type="entry name" value="DHH phosphoesterases"/>
    <property type="match status" value="1"/>
</dbReference>
<evidence type="ECO:0000313" key="2">
    <source>
        <dbReference type="Proteomes" id="UP000509448"/>
    </source>
</evidence>
<keyword evidence="2" id="KW-1185">Reference proteome</keyword>
<gene>
    <name evidence="1" type="ORF">NAS2_0424</name>
</gene>
<dbReference type="Proteomes" id="UP000509448">
    <property type="component" value="Chromosome"/>
</dbReference>
<dbReference type="KEGG" id="ccai:NAS2_0424"/>
<dbReference type="RefSeq" id="WP_174448117.1">
    <property type="nucleotide sequence ID" value="NZ_AP018732.1"/>
</dbReference>
<dbReference type="InterPro" id="IPR038763">
    <property type="entry name" value="DHH_sf"/>
</dbReference>
<organism evidence="1 2">
    <name type="scientific">Conexivisphaera calida</name>
    <dbReference type="NCBI Taxonomy" id="1874277"/>
    <lineage>
        <taxon>Archaea</taxon>
        <taxon>Nitrososphaerota</taxon>
        <taxon>Conexivisphaeria</taxon>
        <taxon>Conexivisphaerales</taxon>
        <taxon>Conexivisphaeraceae</taxon>
        <taxon>Conexivisphaera</taxon>
    </lineage>
</organism>
<dbReference type="GeneID" id="55584242"/>
<dbReference type="AlphaFoldDB" id="A0A4P2VBA6"/>
<dbReference type="InterPro" id="IPR052968">
    <property type="entry name" value="Nucleotide_metab_enz"/>
</dbReference>
<proteinExistence type="predicted"/>
<reference evidence="1 2" key="1">
    <citation type="journal article" date="2019" name="ISME J.">
        <title>Isolation and characterization of a thermophilic sulfur- and iron-reducing thaumarchaeote from a terrestrial acidic hot spring.</title>
        <authorList>
            <person name="Kato S."/>
            <person name="Itoh T."/>
            <person name="Yuki M."/>
            <person name="Nagamori M."/>
            <person name="Ohnishi M."/>
            <person name="Uematsu K."/>
            <person name="Suzuki K."/>
            <person name="Takashina T."/>
            <person name="Ohkuma M."/>
        </authorList>
    </citation>
    <scope>NUCLEOTIDE SEQUENCE [LARGE SCALE GENOMIC DNA]</scope>
    <source>
        <strain evidence="1 2">NAS-02</strain>
    </source>
</reference>
<dbReference type="EMBL" id="AP018732">
    <property type="protein sequence ID" value="BBE41814.1"/>
    <property type="molecule type" value="Genomic_DNA"/>
</dbReference>
<name>A0A4P2VBA6_9ARCH</name>
<dbReference type="Gene3D" id="3.10.310.30">
    <property type="match status" value="1"/>
</dbReference>
<accession>A0A4P2VBA6</accession>
<protein>
    <submittedName>
        <fullName evidence="1">Uncharacterized protein</fullName>
    </submittedName>
</protein>
<dbReference type="PANTHER" id="PTHR42146:SF1">
    <property type="entry name" value="OLIGORIBONUCLEASE NRNB"/>
    <property type="match status" value="1"/>
</dbReference>
<dbReference type="PANTHER" id="PTHR42146">
    <property type="entry name" value="3',5'-CYCLIC-NUCLEOTIDE PHOSPHODIESTERASE"/>
    <property type="match status" value="1"/>
</dbReference>
<dbReference type="OrthoDB" id="18016at2157"/>
<sequence length="328" mass="36012">MYVVTHTKDLDGIASAAIILRENPGARILLADYDEDYIDSLEAEVKPRPGDVIVIADIGCNRKSIHRWASVLSGWRSAGARVLWLDHHAWDADCLRAVEGAVDELTHDTEGRCAAEVVFGRLGRPNDPLESRLAEMAHDSDFNLRKDPLANMLSRLISYYDYLGGDHGDELKLRLVNSLSLGVLWTIEMDVQLREYDGILRKDYELLLRSRVREVNGYRVVVGLRGAYSGTDASNIVQERIGGDLIFMVSGKGHLSIRSDRDDINTKAIGEAFGGGGHLRHAAGGSIEDVFPSPAEDQLDAIADYIAAKLSGLEFRLSDPASGEEGNV</sequence>